<accession>A0A1H8FL75</accession>
<organism evidence="2 3">
    <name type="scientific">Palleronia pelagia</name>
    <dbReference type="NCBI Taxonomy" id="387096"/>
    <lineage>
        <taxon>Bacteria</taxon>
        <taxon>Pseudomonadati</taxon>
        <taxon>Pseudomonadota</taxon>
        <taxon>Alphaproteobacteria</taxon>
        <taxon>Rhodobacterales</taxon>
        <taxon>Roseobacteraceae</taxon>
        <taxon>Palleronia</taxon>
    </lineage>
</organism>
<sequence>MKSLLALLVATWLPTSLAAESRSFDVRLAGATMGRVTVALSGGNGRLDSVLDNTPLGVGDGRFSARTQTGAYRSLGEGGGERRTIDIDFAGNRVAAVRIDPPGEATAASDPGQIPAGMLDPVQGFARVALADGCLRPFRIYDGRRTVRVGLVSQSRDGGLIRCDYAYDVVQGPGHVSPFRFRQIRMSARYAPGASGAQDIRLSAGPFTVTLAAR</sequence>
<evidence type="ECO:0000313" key="3">
    <source>
        <dbReference type="Proteomes" id="UP000199372"/>
    </source>
</evidence>
<keyword evidence="3" id="KW-1185">Reference proteome</keyword>
<evidence type="ECO:0000313" key="2">
    <source>
        <dbReference type="EMBL" id="SEN32375.1"/>
    </source>
</evidence>
<name>A0A1H8FL75_9RHOB</name>
<proteinExistence type="predicted"/>
<dbReference type="RefSeq" id="WP_091845139.1">
    <property type="nucleotide sequence ID" value="NZ_FOCM01000003.1"/>
</dbReference>
<gene>
    <name evidence="2" type="ORF">SAMN04488011_103378</name>
</gene>
<keyword evidence="1" id="KW-0732">Signal</keyword>
<reference evidence="3" key="1">
    <citation type="submission" date="2016-10" db="EMBL/GenBank/DDBJ databases">
        <authorList>
            <person name="Varghese N."/>
            <person name="Submissions S."/>
        </authorList>
    </citation>
    <scope>NUCLEOTIDE SEQUENCE [LARGE SCALE GENOMIC DNA]</scope>
    <source>
        <strain evidence="3">DSM 26893</strain>
    </source>
</reference>
<dbReference type="Proteomes" id="UP000199372">
    <property type="component" value="Unassembled WGS sequence"/>
</dbReference>
<protein>
    <recommendedName>
        <fullName evidence="4">Outer membrane lipoprotein-sorting protein</fullName>
    </recommendedName>
</protein>
<feature type="signal peptide" evidence="1">
    <location>
        <begin position="1"/>
        <end position="18"/>
    </location>
</feature>
<dbReference type="EMBL" id="FOCM01000003">
    <property type="protein sequence ID" value="SEN32375.1"/>
    <property type="molecule type" value="Genomic_DNA"/>
</dbReference>
<evidence type="ECO:0008006" key="4">
    <source>
        <dbReference type="Google" id="ProtNLM"/>
    </source>
</evidence>
<evidence type="ECO:0000256" key="1">
    <source>
        <dbReference type="SAM" id="SignalP"/>
    </source>
</evidence>
<feature type="chain" id="PRO_5011726268" description="Outer membrane lipoprotein-sorting protein" evidence="1">
    <location>
        <begin position="19"/>
        <end position="214"/>
    </location>
</feature>
<dbReference type="AlphaFoldDB" id="A0A1H8FL75"/>